<keyword evidence="5" id="KW-0408">Iron</keyword>
<evidence type="ECO:0000313" key="7">
    <source>
        <dbReference type="EMBL" id="CAF1531612.1"/>
    </source>
</evidence>
<dbReference type="Proteomes" id="UP000663891">
    <property type="component" value="Unassembled WGS sequence"/>
</dbReference>
<dbReference type="PANTHER" id="PTHR24291">
    <property type="entry name" value="CYTOCHROME P450 FAMILY 4"/>
    <property type="match status" value="1"/>
</dbReference>
<dbReference type="AlphaFoldDB" id="A0A815V5Q0"/>
<comment type="similarity">
    <text evidence="1">Belongs to the cytochrome P450 family.</text>
</comment>
<evidence type="ECO:0000256" key="6">
    <source>
        <dbReference type="ARBA" id="ARBA00023033"/>
    </source>
</evidence>
<dbReference type="SUPFAM" id="SSF48264">
    <property type="entry name" value="Cytochrome P450"/>
    <property type="match status" value="1"/>
</dbReference>
<feature type="non-terminal residue" evidence="7">
    <location>
        <position position="167"/>
    </location>
</feature>
<keyword evidence="3" id="KW-0479">Metal-binding</keyword>
<dbReference type="GO" id="GO:0004497">
    <property type="term" value="F:monooxygenase activity"/>
    <property type="evidence" value="ECO:0007669"/>
    <property type="project" value="UniProtKB-KW"/>
</dbReference>
<feature type="non-terminal residue" evidence="7">
    <location>
        <position position="1"/>
    </location>
</feature>
<dbReference type="GO" id="GO:0016705">
    <property type="term" value="F:oxidoreductase activity, acting on paired donors, with incorporation or reduction of molecular oxygen"/>
    <property type="evidence" value="ECO:0007669"/>
    <property type="project" value="InterPro"/>
</dbReference>
<dbReference type="GO" id="GO:0020037">
    <property type="term" value="F:heme binding"/>
    <property type="evidence" value="ECO:0007669"/>
    <property type="project" value="InterPro"/>
</dbReference>
<sequence>NRTLNMIGLIPIINRLPFPSKQRIDKSKQDVRIVIQRIIDDRKKNLTTSSCKGPDLLDLILAARGDDKISKLTDEEIYEEALTFVLAGHETTSNLMIWTLYNLANNPDVCQRLEVEVDSVLNDNEEITASTLSLLTYTEAVLKESLRLHQPVPTIVRQAVEDNMLIA</sequence>
<keyword evidence="4" id="KW-0560">Oxidoreductase</keyword>
<keyword evidence="2" id="KW-0349">Heme</keyword>
<dbReference type="InterPro" id="IPR002401">
    <property type="entry name" value="Cyt_P450_E_grp-I"/>
</dbReference>
<evidence type="ECO:0000256" key="4">
    <source>
        <dbReference type="ARBA" id="ARBA00023002"/>
    </source>
</evidence>
<evidence type="ECO:0008006" key="9">
    <source>
        <dbReference type="Google" id="ProtNLM"/>
    </source>
</evidence>
<reference evidence="7" key="1">
    <citation type="submission" date="2021-02" db="EMBL/GenBank/DDBJ databases">
        <authorList>
            <person name="Nowell W R."/>
        </authorList>
    </citation>
    <scope>NUCLEOTIDE SEQUENCE</scope>
</reference>
<dbReference type="GO" id="GO:0005506">
    <property type="term" value="F:iron ion binding"/>
    <property type="evidence" value="ECO:0007669"/>
    <property type="project" value="InterPro"/>
</dbReference>
<gene>
    <name evidence="7" type="ORF">VCS650_LOCUS43720</name>
</gene>
<dbReference type="EMBL" id="CAJNON010004539">
    <property type="protein sequence ID" value="CAF1531612.1"/>
    <property type="molecule type" value="Genomic_DNA"/>
</dbReference>
<evidence type="ECO:0000313" key="8">
    <source>
        <dbReference type="Proteomes" id="UP000663891"/>
    </source>
</evidence>
<dbReference type="InterPro" id="IPR001128">
    <property type="entry name" value="Cyt_P450"/>
</dbReference>
<proteinExistence type="inferred from homology"/>
<evidence type="ECO:0000256" key="2">
    <source>
        <dbReference type="ARBA" id="ARBA00022617"/>
    </source>
</evidence>
<name>A0A815V5Q0_9BILA</name>
<dbReference type="InterPro" id="IPR036396">
    <property type="entry name" value="Cyt_P450_sf"/>
</dbReference>
<dbReference type="Gene3D" id="1.10.630.10">
    <property type="entry name" value="Cytochrome P450"/>
    <property type="match status" value="1"/>
</dbReference>
<evidence type="ECO:0000256" key="5">
    <source>
        <dbReference type="ARBA" id="ARBA00023004"/>
    </source>
</evidence>
<dbReference type="PRINTS" id="PR00385">
    <property type="entry name" value="P450"/>
</dbReference>
<keyword evidence="6" id="KW-0503">Monooxygenase</keyword>
<organism evidence="7 8">
    <name type="scientific">Adineta steineri</name>
    <dbReference type="NCBI Taxonomy" id="433720"/>
    <lineage>
        <taxon>Eukaryota</taxon>
        <taxon>Metazoa</taxon>
        <taxon>Spiralia</taxon>
        <taxon>Gnathifera</taxon>
        <taxon>Rotifera</taxon>
        <taxon>Eurotatoria</taxon>
        <taxon>Bdelloidea</taxon>
        <taxon>Adinetida</taxon>
        <taxon>Adinetidae</taxon>
        <taxon>Adineta</taxon>
    </lineage>
</organism>
<dbReference type="PRINTS" id="PR00463">
    <property type="entry name" value="EP450I"/>
</dbReference>
<dbReference type="Pfam" id="PF00067">
    <property type="entry name" value="p450"/>
    <property type="match status" value="1"/>
</dbReference>
<dbReference type="PANTHER" id="PTHR24291:SF50">
    <property type="entry name" value="BIFUNCTIONAL ALBAFLAVENONE MONOOXYGENASE_TERPENE SYNTHASE"/>
    <property type="match status" value="1"/>
</dbReference>
<dbReference type="InterPro" id="IPR050196">
    <property type="entry name" value="Cytochrome_P450_Monoox"/>
</dbReference>
<accession>A0A815V5Q0</accession>
<evidence type="ECO:0000256" key="3">
    <source>
        <dbReference type="ARBA" id="ARBA00022723"/>
    </source>
</evidence>
<protein>
    <recommendedName>
        <fullName evidence="9">Cytochrome P450</fullName>
    </recommendedName>
</protein>
<evidence type="ECO:0000256" key="1">
    <source>
        <dbReference type="ARBA" id="ARBA00010617"/>
    </source>
</evidence>
<comment type="caution">
    <text evidence="7">The sequence shown here is derived from an EMBL/GenBank/DDBJ whole genome shotgun (WGS) entry which is preliminary data.</text>
</comment>
<dbReference type="OrthoDB" id="1470350at2759"/>